<sequence>MRGSKIIRTFNKILTIFDVPEEKDAFQYIHPYWNGKDSVEKFYDTGMIATKDNE</sequence>
<gene>
    <name evidence="1" type="ORF">MM415A01877_0011</name>
    <name evidence="2" type="ORF">MM415B03367_0010</name>
</gene>
<evidence type="ECO:0000313" key="1">
    <source>
        <dbReference type="EMBL" id="QJA75047.1"/>
    </source>
</evidence>
<name>A0A6M3K260_9ZZZZ</name>
<dbReference type="EMBL" id="MT142987">
    <property type="protein sequence ID" value="QJA91432.1"/>
    <property type="molecule type" value="Genomic_DNA"/>
</dbReference>
<organism evidence="1">
    <name type="scientific">viral metagenome</name>
    <dbReference type="NCBI Taxonomy" id="1070528"/>
    <lineage>
        <taxon>unclassified sequences</taxon>
        <taxon>metagenomes</taxon>
        <taxon>organismal metagenomes</taxon>
    </lineage>
</organism>
<reference evidence="1" key="1">
    <citation type="submission" date="2020-03" db="EMBL/GenBank/DDBJ databases">
        <title>The deep terrestrial virosphere.</title>
        <authorList>
            <person name="Holmfeldt K."/>
            <person name="Nilsson E."/>
            <person name="Simone D."/>
            <person name="Lopez-Fernandez M."/>
            <person name="Wu X."/>
            <person name="de Brujin I."/>
            <person name="Lundin D."/>
            <person name="Andersson A."/>
            <person name="Bertilsson S."/>
            <person name="Dopson M."/>
        </authorList>
    </citation>
    <scope>NUCLEOTIDE SEQUENCE</scope>
    <source>
        <strain evidence="1">MM415A01877</strain>
        <strain evidence="2">MM415B03367</strain>
    </source>
</reference>
<accession>A0A6M3K260</accession>
<evidence type="ECO:0000313" key="2">
    <source>
        <dbReference type="EMBL" id="QJA91432.1"/>
    </source>
</evidence>
<dbReference type="EMBL" id="MT142137">
    <property type="protein sequence ID" value="QJA75047.1"/>
    <property type="molecule type" value="Genomic_DNA"/>
</dbReference>
<proteinExistence type="predicted"/>
<dbReference type="AlphaFoldDB" id="A0A6M3K260"/>
<protein>
    <submittedName>
        <fullName evidence="1">Uncharacterized protein</fullName>
    </submittedName>
</protein>